<sequence length="491" mass="54495">MPLAMAARATPPSNPNYDVQFSDATIQGIFKKSLPDVKPEHVSIEHLPSGKSFNNRIYFINLTEPAALTRPEFKINGVESTDSAQTSWATSFVLKVSGLPFGPSKTQNEVACLLLLEKYCPTVPAPKVVAWSDDGNKIKTPSDSRGTRTRSASWVLRLKKATGSGLRNRDVETENNDQLDTKGRGWILMTRVPGRIISREDIMGPTGDAIMIKMAEHVAAWRKNMPPARAVGNLRLIRRFGVPPPSATMYDRGILPGLDVYVEGLIASESSSTALNTTQRYFVHKLKAEVRRLKDNKIYEQNKDFVNKLVSRFIKDTLPKLPIFCRETGEMIFTHYDLSPRNVLVVDTPVGAAVSAVIDLEFGGFFPATEEFANVVENDNQEWPAHQYEVFLATLDRHNALPQSLARVFSGPPSAYLPVIHPDFGGVEFQQAVLLARIAGNIAPWWVKDESGLDQEDLNRELTTAKARVEDAVMRLEQIVLAGKQAKPVAF</sequence>
<feature type="domain" description="Aminoglycoside phosphotransferase" evidence="1">
    <location>
        <begin position="103"/>
        <end position="395"/>
    </location>
</feature>
<dbReference type="AlphaFoldDB" id="A0AAN6EWA4"/>
<dbReference type="PANTHER" id="PTHR21310:SF48">
    <property type="entry name" value="AMINOGLYCOSIDE PHOSPHOTRANSFERASE DOMAIN-CONTAINING PROTEIN"/>
    <property type="match status" value="1"/>
</dbReference>
<evidence type="ECO:0000313" key="2">
    <source>
        <dbReference type="EMBL" id="KAJ8992810.1"/>
    </source>
</evidence>
<accession>A0AAN6EWA4</accession>
<reference evidence="2" key="1">
    <citation type="submission" date="2023-01" db="EMBL/GenBank/DDBJ databases">
        <title>Exophiala dermititidis isolated from Cystic Fibrosis Patient.</title>
        <authorList>
            <person name="Kurbessoian T."/>
            <person name="Crocker A."/>
            <person name="Murante D."/>
            <person name="Hogan D.A."/>
            <person name="Stajich J.E."/>
        </authorList>
    </citation>
    <scope>NUCLEOTIDE SEQUENCE</scope>
    <source>
        <strain evidence="2">Ex8</strain>
    </source>
</reference>
<dbReference type="PANTHER" id="PTHR21310">
    <property type="entry name" value="AMINOGLYCOSIDE PHOSPHOTRANSFERASE-RELATED-RELATED"/>
    <property type="match status" value="1"/>
</dbReference>
<organism evidence="2 3">
    <name type="scientific">Exophiala dermatitidis</name>
    <name type="common">Black yeast-like fungus</name>
    <name type="synonym">Wangiella dermatitidis</name>
    <dbReference type="NCBI Taxonomy" id="5970"/>
    <lineage>
        <taxon>Eukaryota</taxon>
        <taxon>Fungi</taxon>
        <taxon>Dikarya</taxon>
        <taxon>Ascomycota</taxon>
        <taxon>Pezizomycotina</taxon>
        <taxon>Eurotiomycetes</taxon>
        <taxon>Chaetothyriomycetidae</taxon>
        <taxon>Chaetothyriales</taxon>
        <taxon>Herpotrichiellaceae</taxon>
        <taxon>Exophiala</taxon>
    </lineage>
</organism>
<evidence type="ECO:0000259" key="1">
    <source>
        <dbReference type="Pfam" id="PF01636"/>
    </source>
</evidence>
<dbReference type="InterPro" id="IPR002575">
    <property type="entry name" value="Aminoglycoside_PTrfase"/>
</dbReference>
<gene>
    <name evidence="2" type="ORF">HRR80_002855</name>
</gene>
<name>A0AAN6EWA4_EXODE</name>
<dbReference type="EMBL" id="JAJGCB010000004">
    <property type="protein sequence ID" value="KAJ8992810.1"/>
    <property type="molecule type" value="Genomic_DNA"/>
</dbReference>
<protein>
    <recommendedName>
        <fullName evidence="1">Aminoglycoside phosphotransferase domain-containing protein</fullName>
    </recommendedName>
</protein>
<dbReference type="InterPro" id="IPR011009">
    <property type="entry name" value="Kinase-like_dom_sf"/>
</dbReference>
<evidence type="ECO:0000313" key="3">
    <source>
        <dbReference type="Proteomes" id="UP001161757"/>
    </source>
</evidence>
<comment type="caution">
    <text evidence="2">The sequence shown here is derived from an EMBL/GenBank/DDBJ whole genome shotgun (WGS) entry which is preliminary data.</text>
</comment>
<dbReference type="SUPFAM" id="SSF56112">
    <property type="entry name" value="Protein kinase-like (PK-like)"/>
    <property type="match status" value="1"/>
</dbReference>
<dbReference type="InterPro" id="IPR051678">
    <property type="entry name" value="AGP_Transferase"/>
</dbReference>
<dbReference type="Pfam" id="PF01636">
    <property type="entry name" value="APH"/>
    <property type="match status" value="1"/>
</dbReference>
<dbReference type="Proteomes" id="UP001161757">
    <property type="component" value="Unassembled WGS sequence"/>
</dbReference>
<proteinExistence type="predicted"/>